<accession>A0A1H6US26</accession>
<dbReference type="GO" id="GO:0016301">
    <property type="term" value="F:kinase activity"/>
    <property type="evidence" value="ECO:0007669"/>
    <property type="project" value="UniProtKB-KW"/>
</dbReference>
<dbReference type="Proteomes" id="UP000199420">
    <property type="component" value="Unassembled WGS sequence"/>
</dbReference>
<feature type="domain" description="Regulator of nucleoside diphosphate kinase N-terminal" evidence="2">
    <location>
        <begin position="4"/>
        <end position="43"/>
    </location>
</feature>
<dbReference type="AlphaFoldDB" id="A0A1H6US26"/>
<dbReference type="InterPro" id="IPR029462">
    <property type="entry name" value="Rnk_N"/>
</dbReference>
<dbReference type="InterPro" id="IPR001437">
    <property type="entry name" value="Tscrpt_elong_fac_GreA/B_C"/>
</dbReference>
<dbReference type="SUPFAM" id="SSF54534">
    <property type="entry name" value="FKBP-like"/>
    <property type="match status" value="1"/>
</dbReference>
<dbReference type="Gene3D" id="3.10.50.30">
    <property type="entry name" value="Transcription elongation factor, GreA/GreB, C-terminal domain"/>
    <property type="match status" value="1"/>
</dbReference>
<feature type="domain" description="Transcription elongation factor GreA/GreB C-terminal" evidence="1">
    <location>
        <begin position="50"/>
        <end position="125"/>
    </location>
</feature>
<proteinExistence type="predicted"/>
<dbReference type="Pfam" id="PF14760">
    <property type="entry name" value="Rnk_N"/>
    <property type="match status" value="1"/>
</dbReference>
<evidence type="ECO:0000259" key="2">
    <source>
        <dbReference type="Pfam" id="PF14760"/>
    </source>
</evidence>
<gene>
    <name evidence="3" type="ORF">SAMN04487997_2087</name>
</gene>
<dbReference type="InterPro" id="IPR036953">
    <property type="entry name" value="GreA/GreB_C_sf"/>
</dbReference>
<reference evidence="3 4" key="1">
    <citation type="submission" date="2016-10" db="EMBL/GenBank/DDBJ databases">
        <authorList>
            <person name="de Groot N.N."/>
        </authorList>
    </citation>
    <scope>NUCLEOTIDE SEQUENCE [LARGE SCALE GENOMIC DNA]</scope>
    <source>
        <strain evidence="3 4">DSM 26515</strain>
    </source>
</reference>
<keyword evidence="3" id="KW-0808">Transferase</keyword>
<dbReference type="STRING" id="529704.SAMN02927913_1640"/>
<dbReference type="FunFam" id="3.10.50.30:FF:000002">
    <property type="entry name" value="Regulator of nucleoside diphosphate kinase"/>
    <property type="match status" value="1"/>
</dbReference>
<evidence type="ECO:0000313" key="3">
    <source>
        <dbReference type="EMBL" id="SEI93504.1"/>
    </source>
</evidence>
<dbReference type="OrthoDB" id="192847at2"/>
<dbReference type="RefSeq" id="WP_091335811.1">
    <property type="nucleotide sequence ID" value="NZ_FNYC01000003.1"/>
</dbReference>
<keyword evidence="4" id="KW-1185">Reference proteome</keyword>
<dbReference type="NCBIfam" id="NF004396">
    <property type="entry name" value="PRK05753.1"/>
    <property type="match status" value="1"/>
</dbReference>
<dbReference type="Gene3D" id="1.10.286.20">
    <property type="match status" value="1"/>
</dbReference>
<organism evidence="3 4">
    <name type="scientific">Frateuria terrea</name>
    <dbReference type="NCBI Taxonomy" id="529704"/>
    <lineage>
        <taxon>Bacteria</taxon>
        <taxon>Pseudomonadati</taxon>
        <taxon>Pseudomonadota</taxon>
        <taxon>Gammaproteobacteria</taxon>
        <taxon>Lysobacterales</taxon>
        <taxon>Rhodanobacteraceae</taxon>
        <taxon>Frateuria</taxon>
    </lineage>
</organism>
<dbReference type="Pfam" id="PF01272">
    <property type="entry name" value="GreA_GreB"/>
    <property type="match status" value="1"/>
</dbReference>
<dbReference type="GO" id="GO:0032784">
    <property type="term" value="P:regulation of DNA-templated transcription elongation"/>
    <property type="evidence" value="ECO:0007669"/>
    <property type="project" value="InterPro"/>
</dbReference>
<evidence type="ECO:0000313" key="4">
    <source>
        <dbReference type="Proteomes" id="UP000199420"/>
    </source>
</evidence>
<sequence length="135" mass="14683">MSRPTIVLSRLDVERIENLLDRLPATEARQHAPLRSELERAEVREPNDMPADVVTMNSTVTFGEEGTGERTTLSLVYPGAAGKPGTVSILAPVGSALLGLACSQEIDWPMPGGQPRRLRVVEINYQPEAAGDLHR</sequence>
<keyword evidence="3" id="KW-0418">Kinase</keyword>
<dbReference type="GO" id="GO:0070063">
    <property type="term" value="F:RNA polymerase binding"/>
    <property type="evidence" value="ECO:0007669"/>
    <property type="project" value="InterPro"/>
</dbReference>
<dbReference type="InterPro" id="IPR023459">
    <property type="entry name" value="Tscrpt_elong_fac_GreA/B_fam"/>
</dbReference>
<dbReference type="EMBL" id="FNYC01000003">
    <property type="protein sequence ID" value="SEI93504.1"/>
    <property type="molecule type" value="Genomic_DNA"/>
</dbReference>
<dbReference type="GO" id="GO:0003677">
    <property type="term" value="F:DNA binding"/>
    <property type="evidence" value="ECO:0007669"/>
    <property type="project" value="InterPro"/>
</dbReference>
<evidence type="ECO:0000259" key="1">
    <source>
        <dbReference type="Pfam" id="PF01272"/>
    </source>
</evidence>
<dbReference type="PANTHER" id="PTHR30437:SF5">
    <property type="entry name" value="REGULATOR OF NUCLEOSIDE DIPHOSPHATE KINASE"/>
    <property type="match status" value="1"/>
</dbReference>
<dbReference type="PANTHER" id="PTHR30437">
    <property type="entry name" value="TRANSCRIPTION ELONGATION FACTOR GREA"/>
    <property type="match status" value="1"/>
</dbReference>
<dbReference type="GO" id="GO:0006354">
    <property type="term" value="P:DNA-templated transcription elongation"/>
    <property type="evidence" value="ECO:0007669"/>
    <property type="project" value="TreeGrafter"/>
</dbReference>
<name>A0A1H6US26_9GAMM</name>
<protein>
    <submittedName>
        <fullName evidence="3">Regulator of nucleoside diphosphate kinase</fullName>
    </submittedName>
</protein>